<evidence type="ECO:0000256" key="2">
    <source>
        <dbReference type="ARBA" id="ARBA00022692"/>
    </source>
</evidence>
<keyword evidence="4" id="KW-1133">Transmembrane helix</keyword>
<dbReference type="InterPro" id="IPR033542">
    <property type="entry name" value="TM225"/>
</dbReference>
<dbReference type="GeneTree" id="ENSGT00390000011564"/>
<feature type="transmembrane region" description="Helical" evidence="4">
    <location>
        <begin position="94"/>
        <end position="116"/>
    </location>
</feature>
<evidence type="ECO:0000313" key="7">
    <source>
        <dbReference type="Proteomes" id="UP000694398"/>
    </source>
</evidence>
<feature type="transmembrane region" description="Helical" evidence="4">
    <location>
        <begin position="62"/>
        <end position="82"/>
    </location>
</feature>
<evidence type="ECO:0000256" key="3">
    <source>
        <dbReference type="ARBA" id="ARBA00023136"/>
    </source>
</evidence>
<dbReference type="OMA" id="KMNHSPW"/>
<evidence type="ECO:0000256" key="4">
    <source>
        <dbReference type="SAM" id="Phobius"/>
    </source>
</evidence>
<protein>
    <submittedName>
        <fullName evidence="6">Transmembrane protein 225</fullName>
    </submittedName>
</protein>
<feature type="transmembrane region" description="Helical" evidence="4">
    <location>
        <begin position="136"/>
        <end position="157"/>
    </location>
</feature>
<feature type="transmembrane region" description="Helical" evidence="4">
    <location>
        <begin position="12"/>
        <end position="31"/>
    </location>
</feature>
<dbReference type="InterPro" id="IPR057351">
    <property type="entry name" value="TM225_dom"/>
</dbReference>
<organism evidence="6 7">
    <name type="scientific">Chinchilla lanigera</name>
    <name type="common">Long-tailed chinchilla</name>
    <name type="synonym">Chinchilla villidera</name>
    <dbReference type="NCBI Taxonomy" id="34839"/>
    <lineage>
        <taxon>Eukaryota</taxon>
        <taxon>Metazoa</taxon>
        <taxon>Chordata</taxon>
        <taxon>Craniata</taxon>
        <taxon>Vertebrata</taxon>
        <taxon>Euteleostomi</taxon>
        <taxon>Mammalia</taxon>
        <taxon>Eutheria</taxon>
        <taxon>Euarchontoglires</taxon>
        <taxon>Glires</taxon>
        <taxon>Rodentia</taxon>
        <taxon>Hystricomorpha</taxon>
        <taxon>Chinchillidae</taxon>
        <taxon>Chinchilla</taxon>
    </lineage>
</organism>
<dbReference type="OrthoDB" id="9833398at2759"/>
<dbReference type="GeneID" id="102028281"/>
<gene>
    <name evidence="6" type="primary">TMEM225</name>
</gene>
<reference evidence="6" key="1">
    <citation type="submission" date="2025-08" db="UniProtKB">
        <authorList>
            <consortium name="Ensembl"/>
        </authorList>
    </citation>
    <scope>IDENTIFICATION</scope>
</reference>
<proteinExistence type="predicted"/>
<keyword evidence="2 4" id="KW-0812">Transmembrane</keyword>
<evidence type="ECO:0000256" key="1">
    <source>
        <dbReference type="ARBA" id="ARBA00004141"/>
    </source>
</evidence>
<dbReference type="RefSeq" id="XP_005378459.1">
    <property type="nucleotide sequence ID" value="XM_005378402.1"/>
</dbReference>
<comment type="subcellular location">
    <subcellularLocation>
        <location evidence="1">Membrane</location>
        <topology evidence="1">Multi-pass membrane protein</topology>
    </subcellularLocation>
</comment>
<keyword evidence="7" id="KW-1185">Reference proteome</keyword>
<sequence length="230" mass="26306">MSKRNIQTTNLLFSSWAVVSLIIGVFMKEWVELVPKIKKVKISHSPWMTCCTTIWPEDSLKVVRIMMVLVLCLSFFLNLILGMQYTYVIPQNRYIQLIIAFSCFLTGCLLLGTLTLYHHKLNQGQGLYFSSFKITWVPFTAYLTAVFFITCGFLCLLQCKQPIHSCTCQKIHSSTEQCIDKQLCGQSIQVISLPESTAMPRGIVRLSSQQSKEDSANKEHLQKRHVTWAL</sequence>
<evidence type="ECO:0000313" key="6">
    <source>
        <dbReference type="Ensembl" id="ENSCLAP00000020402.1"/>
    </source>
</evidence>
<dbReference type="GO" id="GO:0016020">
    <property type="term" value="C:membrane"/>
    <property type="evidence" value="ECO:0007669"/>
    <property type="project" value="UniProtKB-SubCell"/>
</dbReference>
<name>A0A8C2VTG1_CHILA</name>
<dbReference type="Pfam" id="PF25452">
    <property type="entry name" value="TM225"/>
    <property type="match status" value="1"/>
</dbReference>
<dbReference type="PANTHER" id="PTHR36477:SF1">
    <property type="entry name" value="TRANSMEMBRANE PROTEIN 225"/>
    <property type="match status" value="1"/>
</dbReference>
<feature type="domain" description="Transmembrane protein 225" evidence="5">
    <location>
        <begin position="1"/>
        <end position="161"/>
    </location>
</feature>
<dbReference type="CTD" id="338661"/>
<accession>A0A8C2VTG1</accession>
<dbReference type="Ensembl" id="ENSCLAT00000020600.1">
    <property type="protein sequence ID" value="ENSCLAP00000020402.1"/>
    <property type="gene ID" value="ENSCLAG00000013982.1"/>
</dbReference>
<reference evidence="6" key="2">
    <citation type="submission" date="2025-09" db="UniProtKB">
        <authorList>
            <consortium name="Ensembl"/>
        </authorList>
    </citation>
    <scope>IDENTIFICATION</scope>
</reference>
<dbReference type="PANTHER" id="PTHR36477">
    <property type="entry name" value="TRANSMEMBRANE PROTEIN 225"/>
    <property type="match status" value="1"/>
</dbReference>
<dbReference type="AlphaFoldDB" id="A0A8C2VTG1"/>
<evidence type="ECO:0000259" key="5">
    <source>
        <dbReference type="Pfam" id="PF25452"/>
    </source>
</evidence>
<keyword evidence="3 4" id="KW-0472">Membrane</keyword>
<dbReference type="Proteomes" id="UP000694398">
    <property type="component" value="Unassembled WGS sequence"/>
</dbReference>